<dbReference type="PANTHER" id="PTHR43377:SF2">
    <property type="entry name" value="BINDING ROSSMANN FOLD OXIDOREDUCTASE, PUTATIVE (AFU_ORTHOLOGUE AFUA_4G00560)-RELATED"/>
    <property type="match status" value="1"/>
</dbReference>
<dbReference type="InterPro" id="IPR000683">
    <property type="entry name" value="Gfo/Idh/MocA-like_OxRdtase_N"/>
</dbReference>
<dbReference type="AlphaFoldDB" id="A0AAW1AQU9"/>
<dbReference type="InterPro" id="IPR004104">
    <property type="entry name" value="Gfo/Idh/MocA-like_OxRdtase_C"/>
</dbReference>
<protein>
    <submittedName>
        <fullName evidence="3">Oxidoreductase YjhC-like</fullName>
    </submittedName>
</protein>
<reference evidence="3 4" key="1">
    <citation type="journal article" date="2024" name="Proc. Natl. Acad. Sci. U.S.A.">
        <title>The genetic regulatory architecture and epigenomic basis for age-related changes in rattlesnake venom.</title>
        <authorList>
            <person name="Hogan M.P."/>
            <person name="Holding M.L."/>
            <person name="Nystrom G.S."/>
            <person name="Colston T.J."/>
            <person name="Bartlett D.A."/>
            <person name="Mason A.J."/>
            <person name="Ellsworth S.A."/>
            <person name="Rautsaw R.M."/>
            <person name="Lawrence K.C."/>
            <person name="Strickland J.L."/>
            <person name="He B."/>
            <person name="Fraser P."/>
            <person name="Margres M.J."/>
            <person name="Gilbert D.M."/>
            <person name="Gibbs H.L."/>
            <person name="Parkinson C.L."/>
            <person name="Rokyta D.R."/>
        </authorList>
    </citation>
    <scope>NUCLEOTIDE SEQUENCE [LARGE SCALE GENOMIC DNA]</scope>
    <source>
        <strain evidence="3">DRR0105</strain>
    </source>
</reference>
<gene>
    <name evidence="3" type="ORF">NXF25_017701</name>
</gene>
<feature type="domain" description="Gfo/Idh/MocA-like oxidoreductase C-terminal" evidence="2">
    <location>
        <begin position="172"/>
        <end position="453"/>
    </location>
</feature>
<dbReference type="Gene3D" id="3.30.360.10">
    <property type="entry name" value="Dihydrodipicolinate Reductase, domain 2"/>
    <property type="match status" value="1"/>
</dbReference>
<dbReference type="Gene3D" id="3.40.50.720">
    <property type="entry name" value="NAD(P)-binding Rossmann-like Domain"/>
    <property type="match status" value="1"/>
</dbReference>
<feature type="domain" description="Gfo/Idh/MocA-like oxidoreductase N-terminal" evidence="1">
    <location>
        <begin position="39"/>
        <end position="159"/>
    </location>
</feature>
<dbReference type="InterPro" id="IPR051450">
    <property type="entry name" value="Gfo/Idh/MocA_Oxidoreductases"/>
</dbReference>
<dbReference type="Proteomes" id="UP001474421">
    <property type="component" value="Unassembled WGS sequence"/>
</dbReference>
<dbReference type="GO" id="GO:0000166">
    <property type="term" value="F:nucleotide binding"/>
    <property type="evidence" value="ECO:0007669"/>
    <property type="project" value="InterPro"/>
</dbReference>
<dbReference type="Pfam" id="PF01408">
    <property type="entry name" value="GFO_IDH_MocA"/>
    <property type="match status" value="1"/>
</dbReference>
<evidence type="ECO:0000259" key="2">
    <source>
        <dbReference type="Pfam" id="PF02894"/>
    </source>
</evidence>
<accession>A0AAW1AQU9</accession>
<evidence type="ECO:0000313" key="4">
    <source>
        <dbReference type="Proteomes" id="UP001474421"/>
    </source>
</evidence>
<dbReference type="SUPFAM" id="SSF55347">
    <property type="entry name" value="Glyceraldehyde-3-phosphate dehydrogenase-like, C-terminal domain"/>
    <property type="match status" value="1"/>
</dbReference>
<dbReference type="PANTHER" id="PTHR43377">
    <property type="entry name" value="BILIVERDIN REDUCTASE A"/>
    <property type="match status" value="1"/>
</dbReference>
<dbReference type="EMBL" id="JAOTOJ010000017">
    <property type="protein sequence ID" value="KAK9392114.1"/>
    <property type="molecule type" value="Genomic_DNA"/>
</dbReference>
<evidence type="ECO:0000259" key="1">
    <source>
        <dbReference type="Pfam" id="PF01408"/>
    </source>
</evidence>
<dbReference type="Pfam" id="PF02894">
    <property type="entry name" value="GFO_IDH_MocA_C"/>
    <property type="match status" value="1"/>
</dbReference>
<dbReference type="SUPFAM" id="SSF51735">
    <property type="entry name" value="NAD(P)-binding Rossmann-fold domains"/>
    <property type="match status" value="1"/>
</dbReference>
<keyword evidence="4" id="KW-1185">Reference proteome</keyword>
<proteinExistence type="predicted"/>
<comment type="caution">
    <text evidence="3">The sequence shown here is derived from an EMBL/GenBank/DDBJ whole genome shotgun (WGS) entry which is preliminary data.</text>
</comment>
<organism evidence="3 4">
    <name type="scientific">Crotalus adamanteus</name>
    <name type="common">Eastern diamondback rattlesnake</name>
    <dbReference type="NCBI Taxonomy" id="8729"/>
    <lineage>
        <taxon>Eukaryota</taxon>
        <taxon>Metazoa</taxon>
        <taxon>Chordata</taxon>
        <taxon>Craniata</taxon>
        <taxon>Vertebrata</taxon>
        <taxon>Euteleostomi</taxon>
        <taxon>Lepidosauria</taxon>
        <taxon>Squamata</taxon>
        <taxon>Bifurcata</taxon>
        <taxon>Unidentata</taxon>
        <taxon>Episquamata</taxon>
        <taxon>Toxicofera</taxon>
        <taxon>Serpentes</taxon>
        <taxon>Colubroidea</taxon>
        <taxon>Viperidae</taxon>
        <taxon>Crotalinae</taxon>
        <taxon>Crotalus</taxon>
    </lineage>
</organism>
<sequence length="472" mass="52397">MLPEGILGAEVFKAGRLGNSGSCCRYSEGSVGMSRQITALVIGAGNRGQNYSSYALYYPDRMKVIGVADPREIVRKKLQDAHKIPAENVFDDWIATAEREKFADAVIITTPDKLHKAPAVAFAQKGYHILLEKPMAVTAEDCKEIVRACERNHVILAVCHVLRYHPVTLKIKELLDAGLIGDICHIQHLGPIGFWHFAHSFVRGNWRKESESSFSLLAKSCHDIDLINFWMGNKRCLQVSSFGRLLHFTKENKPKGASTRCLDCLVESNCAYSARKIYLERAEKGAFNWPVSVVCSNGGSDIETLTEALRLGPYGRCIYDCDNDVVSHQVVNMEFEGGATAAFTMVAFTEKLGERTTTIYGTKGELSCKGGGEEVEIFDFLQKKRTSFFPRLMPDIPASLDSHCGADYYLIHSFVSAVSENDPSRITTSAEETLRSHLLVFAAEKARRENQVVVIETGSENSYPRPADAHDK</sequence>
<dbReference type="InterPro" id="IPR036291">
    <property type="entry name" value="NAD(P)-bd_dom_sf"/>
</dbReference>
<evidence type="ECO:0000313" key="3">
    <source>
        <dbReference type="EMBL" id="KAK9392114.1"/>
    </source>
</evidence>
<name>A0AAW1AQU9_CROAD</name>